<evidence type="ECO:0000313" key="3">
    <source>
        <dbReference type="EMBL" id="SDY53181.1"/>
    </source>
</evidence>
<keyword evidence="2" id="KW-1133">Transmembrane helix</keyword>
<reference evidence="4" key="1">
    <citation type="submission" date="2016-10" db="EMBL/GenBank/DDBJ databases">
        <authorList>
            <person name="Varghese N."/>
            <person name="Submissions S."/>
        </authorList>
    </citation>
    <scope>NUCLEOTIDE SEQUENCE [LARGE SCALE GENOMIC DNA]</scope>
    <source>
        <strain evidence="4">SP</strain>
    </source>
</reference>
<dbReference type="InterPro" id="IPR055338">
    <property type="entry name" value="YqfX-like"/>
</dbReference>
<dbReference type="PANTHER" id="PTHR40040">
    <property type="entry name" value="SMALL HYDROPHOBIC PROTEIN-RELATED"/>
    <property type="match status" value="1"/>
</dbReference>
<evidence type="ECO:0000256" key="2">
    <source>
        <dbReference type="SAM" id="Phobius"/>
    </source>
</evidence>
<keyword evidence="2" id="KW-0472">Membrane</keyword>
<feature type="region of interest" description="Disordered" evidence="1">
    <location>
        <begin position="1"/>
        <end position="60"/>
    </location>
</feature>
<gene>
    <name evidence="3" type="ORF">SAMN05421736_102193</name>
</gene>
<dbReference type="Proteomes" id="UP000198935">
    <property type="component" value="Unassembled WGS sequence"/>
</dbReference>
<proteinExistence type="predicted"/>
<evidence type="ECO:0000256" key="1">
    <source>
        <dbReference type="SAM" id="MobiDB-lite"/>
    </source>
</evidence>
<dbReference type="AlphaFoldDB" id="A0A1H3KM05"/>
<name>A0A1H3KM05_9BACI</name>
<organism evidence="3 4">
    <name type="scientific">Evansella caseinilytica</name>
    <dbReference type="NCBI Taxonomy" id="1503961"/>
    <lineage>
        <taxon>Bacteria</taxon>
        <taxon>Bacillati</taxon>
        <taxon>Bacillota</taxon>
        <taxon>Bacilli</taxon>
        <taxon>Bacillales</taxon>
        <taxon>Bacillaceae</taxon>
        <taxon>Evansella</taxon>
    </lineage>
</organism>
<sequence>MPENNNHQYPRNFQVVDNHEQATDKKEEPAPLRDEEFREETAAEYTPNPGALGGRGTMEITSDKARDDIETEDETTGGRGLAAFAIALSIVSLLFLPIIFGAAGLVLGFMAVNRDQKALGYTAIVISAFSIIMSVFFAPFVT</sequence>
<feature type="transmembrane region" description="Helical" evidence="2">
    <location>
        <begin position="81"/>
        <end position="107"/>
    </location>
</feature>
<evidence type="ECO:0000313" key="4">
    <source>
        <dbReference type="Proteomes" id="UP000198935"/>
    </source>
</evidence>
<dbReference type="PANTHER" id="PTHR40040:SF1">
    <property type="entry name" value="MEMBRANE PROTEIN"/>
    <property type="match status" value="1"/>
</dbReference>
<dbReference type="OrthoDB" id="2943217at2"/>
<dbReference type="EMBL" id="FNPI01000002">
    <property type="protein sequence ID" value="SDY53181.1"/>
    <property type="molecule type" value="Genomic_DNA"/>
</dbReference>
<accession>A0A1H3KM05</accession>
<keyword evidence="4" id="KW-1185">Reference proteome</keyword>
<keyword evidence="2" id="KW-0812">Transmembrane</keyword>
<evidence type="ECO:0008006" key="5">
    <source>
        <dbReference type="Google" id="ProtNLM"/>
    </source>
</evidence>
<protein>
    <recommendedName>
        <fullName evidence="5">DUF4190 domain-containing protein</fullName>
    </recommendedName>
</protein>
<dbReference type="STRING" id="1503961.SAMN05421736_102193"/>
<feature type="compositionally biased region" description="Polar residues" evidence="1">
    <location>
        <begin position="1"/>
        <end position="11"/>
    </location>
</feature>
<feature type="transmembrane region" description="Helical" evidence="2">
    <location>
        <begin position="119"/>
        <end position="141"/>
    </location>
</feature>
<feature type="compositionally biased region" description="Basic and acidic residues" evidence="1">
    <location>
        <begin position="17"/>
        <end position="41"/>
    </location>
</feature>